<accession>A0ABY9T8K0</accession>
<evidence type="ECO:0000256" key="2">
    <source>
        <dbReference type="ARBA" id="ARBA00004370"/>
    </source>
</evidence>
<dbReference type="PANTHER" id="PTHR42878:SF12">
    <property type="entry name" value="SENSOR HISTIDINE KINASE YCBM"/>
    <property type="match status" value="1"/>
</dbReference>
<organism evidence="10 11">
    <name type="scientific">Brevibacillus brevis</name>
    <name type="common">Bacillus brevis</name>
    <dbReference type="NCBI Taxonomy" id="1393"/>
    <lineage>
        <taxon>Bacteria</taxon>
        <taxon>Bacillati</taxon>
        <taxon>Bacillota</taxon>
        <taxon>Bacilli</taxon>
        <taxon>Bacillales</taxon>
        <taxon>Paenibacillaceae</taxon>
        <taxon>Brevibacillus</taxon>
    </lineage>
</organism>
<dbReference type="EC" id="2.7.13.3" evidence="3"/>
<dbReference type="SUPFAM" id="SSF55874">
    <property type="entry name" value="ATPase domain of HSP90 chaperone/DNA topoisomerase II/histidine kinase"/>
    <property type="match status" value="1"/>
</dbReference>
<evidence type="ECO:0000256" key="8">
    <source>
        <dbReference type="ARBA" id="ARBA00023012"/>
    </source>
</evidence>
<keyword evidence="8" id="KW-0902">Two-component regulatory system</keyword>
<gene>
    <name evidence="10" type="ORF">RGB73_08980</name>
</gene>
<feature type="domain" description="Histidine kinase" evidence="9">
    <location>
        <begin position="14"/>
        <end position="218"/>
    </location>
</feature>
<keyword evidence="5" id="KW-0547">Nucleotide-binding</keyword>
<dbReference type="PRINTS" id="PR00344">
    <property type="entry name" value="BCTRLSENSOR"/>
</dbReference>
<comment type="catalytic activity">
    <reaction evidence="1">
        <text>ATP + protein L-histidine = ADP + protein N-phospho-L-histidine.</text>
        <dbReference type="EC" id="2.7.13.3"/>
    </reaction>
</comment>
<dbReference type="PROSITE" id="PS50109">
    <property type="entry name" value="HIS_KIN"/>
    <property type="match status" value="1"/>
</dbReference>
<evidence type="ECO:0000256" key="7">
    <source>
        <dbReference type="ARBA" id="ARBA00022840"/>
    </source>
</evidence>
<dbReference type="InterPro" id="IPR003594">
    <property type="entry name" value="HATPase_dom"/>
</dbReference>
<comment type="subcellular location">
    <subcellularLocation>
        <location evidence="2">Membrane</location>
    </subcellularLocation>
</comment>
<evidence type="ECO:0000256" key="6">
    <source>
        <dbReference type="ARBA" id="ARBA00022777"/>
    </source>
</evidence>
<dbReference type="PANTHER" id="PTHR42878">
    <property type="entry name" value="TWO-COMPONENT HISTIDINE KINASE"/>
    <property type="match status" value="1"/>
</dbReference>
<evidence type="ECO:0000313" key="11">
    <source>
        <dbReference type="Proteomes" id="UP001256827"/>
    </source>
</evidence>
<dbReference type="GO" id="GO:0016301">
    <property type="term" value="F:kinase activity"/>
    <property type="evidence" value="ECO:0007669"/>
    <property type="project" value="UniProtKB-KW"/>
</dbReference>
<sequence>MPQGNGYARPAYSLRAIQGYAEMIKNPDYDFAMEEIREYAGIIETKSLYIKEVIEDLHFATRLKNKEFTLQKKTRNVVVLLRDIVIQILNDPTHESREIQFEANEESIYLEIDELLFRRALHNLIENAIVHNHSHVQITVSIEKKERTHLFIQDNGKGIRKEELDRIFDRYYRGTNTGAAHKGSGLGMAIARDIIKAHGGEIVISSEIGLGTTIEVRL</sequence>
<dbReference type="Proteomes" id="UP001256827">
    <property type="component" value="Chromosome"/>
</dbReference>
<reference evidence="10 11" key="1">
    <citation type="submission" date="2023-09" db="EMBL/GenBank/DDBJ databases">
        <title>Complete Genome and Methylome dissection of Bacillus brevis NEB573 original source of BbsI restriction endonuclease.</title>
        <authorList>
            <person name="Fomenkov A."/>
            <person name="Roberts R.D."/>
        </authorList>
    </citation>
    <scope>NUCLEOTIDE SEQUENCE [LARGE SCALE GENOMIC DNA]</scope>
    <source>
        <strain evidence="10 11">NEB573</strain>
    </source>
</reference>
<dbReference type="EMBL" id="CP134050">
    <property type="protein sequence ID" value="WNC16432.1"/>
    <property type="molecule type" value="Genomic_DNA"/>
</dbReference>
<protein>
    <recommendedName>
        <fullName evidence="3">histidine kinase</fullName>
        <ecNumber evidence="3">2.7.13.3</ecNumber>
    </recommendedName>
</protein>
<keyword evidence="6 10" id="KW-0418">Kinase</keyword>
<dbReference type="InterPro" id="IPR005467">
    <property type="entry name" value="His_kinase_dom"/>
</dbReference>
<dbReference type="Pfam" id="PF02518">
    <property type="entry name" value="HATPase_c"/>
    <property type="match status" value="1"/>
</dbReference>
<evidence type="ECO:0000256" key="5">
    <source>
        <dbReference type="ARBA" id="ARBA00022741"/>
    </source>
</evidence>
<dbReference type="InterPro" id="IPR050351">
    <property type="entry name" value="BphY/WalK/GraS-like"/>
</dbReference>
<dbReference type="SMART" id="SM00387">
    <property type="entry name" value="HATPase_c"/>
    <property type="match status" value="1"/>
</dbReference>
<dbReference type="InterPro" id="IPR004358">
    <property type="entry name" value="Sig_transdc_His_kin-like_C"/>
</dbReference>
<proteinExistence type="predicted"/>
<keyword evidence="11" id="KW-1185">Reference proteome</keyword>
<evidence type="ECO:0000256" key="1">
    <source>
        <dbReference type="ARBA" id="ARBA00000085"/>
    </source>
</evidence>
<evidence type="ECO:0000313" key="10">
    <source>
        <dbReference type="EMBL" id="WNC16432.1"/>
    </source>
</evidence>
<evidence type="ECO:0000256" key="3">
    <source>
        <dbReference type="ARBA" id="ARBA00012438"/>
    </source>
</evidence>
<keyword evidence="7" id="KW-0067">ATP-binding</keyword>
<dbReference type="Gene3D" id="3.30.565.10">
    <property type="entry name" value="Histidine kinase-like ATPase, C-terminal domain"/>
    <property type="match status" value="1"/>
</dbReference>
<dbReference type="InterPro" id="IPR036890">
    <property type="entry name" value="HATPase_C_sf"/>
</dbReference>
<evidence type="ECO:0000256" key="4">
    <source>
        <dbReference type="ARBA" id="ARBA00022679"/>
    </source>
</evidence>
<dbReference type="CDD" id="cd00075">
    <property type="entry name" value="HATPase"/>
    <property type="match status" value="1"/>
</dbReference>
<evidence type="ECO:0000259" key="9">
    <source>
        <dbReference type="PROSITE" id="PS50109"/>
    </source>
</evidence>
<keyword evidence="4" id="KW-0808">Transferase</keyword>
<name>A0ABY9T8K0_BREBE</name>
<dbReference type="RefSeq" id="WP_310771089.1">
    <property type="nucleotide sequence ID" value="NZ_CP134050.1"/>
</dbReference>